<keyword evidence="1 4" id="KW-0533">Nickel</keyword>
<proteinExistence type="inferred from homology"/>
<dbReference type="PANTHER" id="PTHR34535">
    <property type="entry name" value="HYDROGENASE MATURATION FACTOR HYPA"/>
    <property type="match status" value="1"/>
</dbReference>
<evidence type="ECO:0000256" key="2">
    <source>
        <dbReference type="ARBA" id="ARBA00022723"/>
    </source>
</evidence>
<dbReference type="EMBL" id="FWWY01000001">
    <property type="protein sequence ID" value="SMC03329.1"/>
    <property type="molecule type" value="Genomic_DNA"/>
</dbReference>
<dbReference type="OrthoDB" id="9800361at2"/>
<keyword evidence="2 4" id="KW-0479">Metal-binding</keyword>
<keyword evidence="3 4" id="KW-0862">Zinc</keyword>
<name>A0A1W1WAZ4_SULTA</name>
<comment type="similarity">
    <text evidence="4">Belongs to the HypA/HybF family.</text>
</comment>
<feature type="binding site" evidence="4">
    <location>
        <position position="2"/>
    </location>
    <ligand>
        <name>Ni(2+)</name>
        <dbReference type="ChEBI" id="CHEBI:49786"/>
    </ligand>
</feature>
<organism evidence="5 6">
    <name type="scientific">Sulfobacillus thermosulfidooxidans (strain DSM 9293 / VKM B-1269 / AT-1)</name>
    <dbReference type="NCBI Taxonomy" id="929705"/>
    <lineage>
        <taxon>Bacteria</taxon>
        <taxon>Bacillati</taxon>
        <taxon>Bacillota</taxon>
        <taxon>Clostridia</taxon>
        <taxon>Eubacteriales</taxon>
        <taxon>Clostridiales Family XVII. Incertae Sedis</taxon>
        <taxon>Sulfobacillus</taxon>
    </lineage>
</organism>
<reference evidence="6" key="1">
    <citation type="submission" date="2017-04" db="EMBL/GenBank/DDBJ databases">
        <authorList>
            <person name="Varghese N."/>
            <person name="Submissions S."/>
        </authorList>
    </citation>
    <scope>NUCLEOTIDE SEQUENCE [LARGE SCALE GENOMIC DNA]</scope>
    <source>
        <strain evidence="6">DSM 9293</strain>
    </source>
</reference>
<feature type="binding site" evidence="4">
    <location>
        <position position="92"/>
    </location>
    <ligand>
        <name>Zn(2+)</name>
        <dbReference type="ChEBI" id="CHEBI:29105"/>
    </ligand>
</feature>
<dbReference type="GO" id="GO:0008270">
    <property type="term" value="F:zinc ion binding"/>
    <property type="evidence" value="ECO:0007669"/>
    <property type="project" value="UniProtKB-UniRule"/>
</dbReference>
<dbReference type="PANTHER" id="PTHR34535:SF3">
    <property type="entry name" value="HYDROGENASE MATURATION FACTOR HYPA"/>
    <property type="match status" value="1"/>
</dbReference>
<dbReference type="Proteomes" id="UP000192660">
    <property type="component" value="Unassembled WGS sequence"/>
</dbReference>
<dbReference type="Pfam" id="PF01155">
    <property type="entry name" value="HypA"/>
    <property type="match status" value="1"/>
</dbReference>
<feature type="binding site" evidence="4">
    <location>
        <position position="89"/>
    </location>
    <ligand>
        <name>Zn(2+)</name>
        <dbReference type="ChEBI" id="CHEBI:29105"/>
    </ligand>
</feature>
<evidence type="ECO:0000313" key="5">
    <source>
        <dbReference type="EMBL" id="SMC03329.1"/>
    </source>
</evidence>
<accession>A0A1W1WAZ4</accession>
<evidence type="ECO:0000256" key="3">
    <source>
        <dbReference type="ARBA" id="ARBA00022833"/>
    </source>
</evidence>
<dbReference type="RefSeq" id="WP_020374237.1">
    <property type="nucleotide sequence ID" value="NZ_FWWY01000001.1"/>
</dbReference>
<dbReference type="Gene3D" id="3.30.2320.80">
    <property type="match status" value="1"/>
</dbReference>
<evidence type="ECO:0000256" key="4">
    <source>
        <dbReference type="HAMAP-Rule" id="MF_00213"/>
    </source>
</evidence>
<feature type="binding site" evidence="4">
    <location>
        <position position="78"/>
    </location>
    <ligand>
        <name>Zn(2+)</name>
        <dbReference type="ChEBI" id="CHEBI:29105"/>
    </ligand>
</feature>
<evidence type="ECO:0000256" key="1">
    <source>
        <dbReference type="ARBA" id="ARBA00022596"/>
    </source>
</evidence>
<protein>
    <recommendedName>
        <fullName evidence="4">Hydrogenase maturation factor HypA</fullName>
    </recommendedName>
</protein>
<dbReference type="PIRSF" id="PIRSF004761">
    <property type="entry name" value="Hydrgn_mat_HypA"/>
    <property type="match status" value="1"/>
</dbReference>
<dbReference type="InterPro" id="IPR000688">
    <property type="entry name" value="HypA/HybF"/>
</dbReference>
<gene>
    <name evidence="4" type="primary">hypA</name>
    <name evidence="5" type="ORF">SAMN00768000_1031</name>
</gene>
<keyword evidence="6" id="KW-1185">Reference proteome</keyword>
<dbReference type="GO" id="GO:0051604">
    <property type="term" value="P:protein maturation"/>
    <property type="evidence" value="ECO:0007669"/>
    <property type="project" value="InterPro"/>
</dbReference>
<feature type="binding site" evidence="4">
    <location>
        <position position="75"/>
    </location>
    <ligand>
        <name>Zn(2+)</name>
        <dbReference type="ChEBI" id="CHEBI:29105"/>
    </ligand>
</feature>
<comment type="function">
    <text evidence="4">Involved in the maturation of [NiFe] hydrogenases. Required for nickel insertion into the metal center of the hydrogenase.</text>
</comment>
<sequence>MHEAGLMASVLGIIDQSRVENNIRRVTEITLKVGVLNGALPDALQFAFDALRSEYTWLDASSVLRIESVPAILLCFECHYQGPGSEMTCPACQSVLTQLIQGEEFDIVGFDGEVDESRKDRSLYEPLGRGGQ</sequence>
<dbReference type="GO" id="GO:0016151">
    <property type="term" value="F:nickel cation binding"/>
    <property type="evidence" value="ECO:0007669"/>
    <property type="project" value="UniProtKB-UniRule"/>
</dbReference>
<dbReference type="AlphaFoldDB" id="A0A1W1WAZ4"/>
<dbReference type="HAMAP" id="MF_00213">
    <property type="entry name" value="HypA_HybF"/>
    <property type="match status" value="1"/>
</dbReference>
<dbReference type="STRING" id="28034.BFX07_00125"/>
<evidence type="ECO:0000313" key="6">
    <source>
        <dbReference type="Proteomes" id="UP000192660"/>
    </source>
</evidence>